<reference evidence="1 2" key="1">
    <citation type="submission" date="2014-11" db="EMBL/GenBank/DDBJ databases">
        <title>A Rickettsiales Symbiont of Amoebae With Ancient Features.</title>
        <authorList>
            <person name="Schulz F."/>
            <person name="Martijn J."/>
            <person name="Wascher F."/>
            <person name="Kostanjsek R."/>
            <person name="Ettema T.J."/>
            <person name="Horn M."/>
        </authorList>
    </citation>
    <scope>NUCLEOTIDE SEQUENCE [LARGE SCALE GENOMIC DNA]</scope>
    <source>
        <strain evidence="1 2">UWC36</strain>
    </source>
</reference>
<protein>
    <recommendedName>
        <fullName evidence="3">FlgN protein</fullName>
    </recommendedName>
</protein>
<gene>
    <name evidence="1" type="ORF">NF27_DR00070</name>
</gene>
<accession>A0A0C1MTM8</accession>
<keyword evidence="2" id="KW-1185">Reference proteome</keyword>
<comment type="caution">
    <text evidence="1">The sequence shown here is derived from an EMBL/GenBank/DDBJ whole genome shotgun (WGS) entry which is preliminary data.</text>
</comment>
<dbReference type="OrthoDB" id="9826606at2"/>
<evidence type="ECO:0000313" key="1">
    <source>
        <dbReference type="EMBL" id="KIE05442.1"/>
    </source>
</evidence>
<dbReference type="RefSeq" id="WP_039456150.1">
    <property type="nucleotide sequence ID" value="NZ_JSWE01000094.1"/>
</dbReference>
<proteinExistence type="predicted"/>
<dbReference type="AlphaFoldDB" id="A0A0C1MTM8"/>
<dbReference type="STRING" id="86105.NF27_DR00070"/>
<organism evidence="1 2">
    <name type="scientific">Candidatus Jidaibacter acanthamoebae</name>
    <dbReference type="NCBI Taxonomy" id="86105"/>
    <lineage>
        <taxon>Bacteria</taxon>
        <taxon>Pseudomonadati</taxon>
        <taxon>Pseudomonadota</taxon>
        <taxon>Alphaproteobacteria</taxon>
        <taxon>Rickettsiales</taxon>
        <taxon>Candidatus Midichloriaceae</taxon>
        <taxon>Candidatus Jidaibacter</taxon>
    </lineage>
</organism>
<evidence type="ECO:0000313" key="2">
    <source>
        <dbReference type="Proteomes" id="UP000031258"/>
    </source>
</evidence>
<dbReference type="EMBL" id="JSWE01000094">
    <property type="protein sequence ID" value="KIE05442.1"/>
    <property type="molecule type" value="Genomic_DNA"/>
</dbReference>
<dbReference type="Proteomes" id="UP000031258">
    <property type="component" value="Unassembled WGS sequence"/>
</dbReference>
<sequence length="147" mass="17306">MEAEKIFFNYDIVTNAFNKLINLIKDDEQHIKNNNIDKINDSLNERTDLMNFLARQKETLARLADKRSILNEDQVKVLNELSQELHFYANKSKREISKAMYVNQKILTIVRGIVDKEARSVNYNQRGVRKNTSKFREIPHLAINKKL</sequence>
<evidence type="ECO:0008006" key="3">
    <source>
        <dbReference type="Google" id="ProtNLM"/>
    </source>
</evidence>
<name>A0A0C1MTM8_9RICK</name>